<dbReference type="Gene3D" id="1.10.8.60">
    <property type="match status" value="1"/>
</dbReference>
<dbReference type="FunFam" id="3.40.50.300:FF:000001">
    <property type="entry name" value="ATP-dependent zinc metalloprotease FtsH"/>
    <property type="match status" value="1"/>
</dbReference>
<organism evidence="19 20">
    <name type="scientific">Tianweitania populi</name>
    <dbReference type="NCBI Taxonomy" id="1607949"/>
    <lineage>
        <taxon>Bacteria</taxon>
        <taxon>Pseudomonadati</taxon>
        <taxon>Pseudomonadota</taxon>
        <taxon>Alphaproteobacteria</taxon>
        <taxon>Hyphomicrobiales</taxon>
        <taxon>Phyllobacteriaceae</taxon>
        <taxon>Tianweitania</taxon>
    </lineage>
</organism>
<dbReference type="GO" id="GO:0004222">
    <property type="term" value="F:metalloendopeptidase activity"/>
    <property type="evidence" value="ECO:0007669"/>
    <property type="project" value="InterPro"/>
</dbReference>
<evidence type="ECO:0000256" key="10">
    <source>
        <dbReference type="ARBA" id="ARBA00022840"/>
    </source>
</evidence>
<dbReference type="GO" id="GO:0008270">
    <property type="term" value="F:zinc ion binding"/>
    <property type="evidence" value="ECO:0007669"/>
    <property type="project" value="UniProtKB-UniRule"/>
</dbReference>
<feature type="region of interest" description="Disordered" evidence="17">
    <location>
        <begin position="600"/>
        <end position="647"/>
    </location>
</feature>
<gene>
    <name evidence="15 19" type="primary">ftsH</name>
    <name evidence="19" type="ORF">GCM10016234_31800</name>
</gene>
<dbReference type="RefSeq" id="WP_189505582.1">
    <property type="nucleotide sequence ID" value="NZ_BMZQ01000002.1"/>
</dbReference>
<evidence type="ECO:0000256" key="15">
    <source>
        <dbReference type="HAMAP-Rule" id="MF_01458"/>
    </source>
</evidence>
<dbReference type="Gene3D" id="3.40.50.300">
    <property type="entry name" value="P-loop containing nucleotide triphosphate hydrolases"/>
    <property type="match status" value="1"/>
</dbReference>
<feature type="transmembrane region" description="Helical" evidence="15">
    <location>
        <begin position="6"/>
        <end position="25"/>
    </location>
</feature>
<dbReference type="FunFam" id="1.20.58.760:FF:000001">
    <property type="entry name" value="ATP-dependent zinc metalloprotease FtsH"/>
    <property type="match status" value="1"/>
</dbReference>
<feature type="binding site" evidence="15">
    <location>
        <begin position="197"/>
        <end position="204"/>
    </location>
    <ligand>
        <name>ATP</name>
        <dbReference type="ChEBI" id="CHEBI:30616"/>
    </ligand>
</feature>
<evidence type="ECO:0000256" key="3">
    <source>
        <dbReference type="ARBA" id="ARBA00022475"/>
    </source>
</evidence>
<evidence type="ECO:0000256" key="12">
    <source>
        <dbReference type="ARBA" id="ARBA00023049"/>
    </source>
</evidence>
<evidence type="ECO:0000256" key="4">
    <source>
        <dbReference type="ARBA" id="ARBA00022670"/>
    </source>
</evidence>
<keyword evidence="6 15" id="KW-0479">Metal-binding</keyword>
<sequence length="647" mass="70671">MNPNYRNLALWAIIAVLLIALFNLFQTPQQRGASRDVAYSEFLQEVDAGRVKSVTIAGDRISGTYSDNATGFQTYSPGDTNLVQRLEGKNVTITARPETDGQSGILGLLLSWLPMILILGVWIFFMRQMQSGSGRAMGFGKSKAKLLTEAHGRVTFADVAGVDEAKQDLEEIVEFLRDPQKFQRLGGKIPRGVLLVGPPGTGKTLTARAVAGEANVPFFTISGSDFVEMFVGVGASRVRDMFEQAKKNAPCIIFIDEIDAVGRHRGAGLGGGNDEREQTLNQLLVEMDGFEANEGVILIAATNRPDVLDPALLRPGRFDRQVTVPNPDVNGREKILKVHVRNVPLAPNVDLKILARGTPGFSGADLMNLVNEAALMAARRNKRLVTMAEFEDAKDKVMMGAERRSLAMTPEEKKNTAYHEAGHAIIALMLSSTIDPIHKATIIPRGRSLGMVMTLPESDRYNWTYEKAIARLVMLFGGREAEIITFGKEKVTTGAAGDIQMATGLARSMVMEWGMSEKLGRVRYKSNDQEVFLGHSVAQSNNMSEETARLIDEEVRRLIEYGETEARKIITENHDAFIEIAEGLLEYETLTGDELRGMLEGKKPARDLGDDTPPSRGSAVPNAGSTGGRRKKGGEEPEGGMEPQPQG</sequence>
<dbReference type="PROSITE" id="PS00674">
    <property type="entry name" value="AAA"/>
    <property type="match status" value="1"/>
</dbReference>
<dbReference type="InterPro" id="IPR011546">
    <property type="entry name" value="Pept_M41_FtsH_extracell"/>
</dbReference>
<dbReference type="InterPro" id="IPR027417">
    <property type="entry name" value="P-loop_NTPase"/>
</dbReference>
<keyword evidence="20" id="KW-1185">Reference proteome</keyword>
<dbReference type="InterPro" id="IPR000642">
    <property type="entry name" value="Peptidase_M41"/>
</dbReference>
<dbReference type="GO" id="GO:0005524">
    <property type="term" value="F:ATP binding"/>
    <property type="evidence" value="ECO:0007669"/>
    <property type="project" value="UniProtKB-UniRule"/>
</dbReference>
<dbReference type="InterPro" id="IPR003960">
    <property type="entry name" value="ATPase_AAA_CS"/>
</dbReference>
<keyword evidence="13 15" id="KW-0472">Membrane</keyword>
<dbReference type="Pfam" id="PF01434">
    <property type="entry name" value="Peptidase_M41"/>
    <property type="match status" value="1"/>
</dbReference>
<feature type="active site" evidence="15">
    <location>
        <position position="420"/>
    </location>
</feature>
<dbReference type="InterPro" id="IPR041569">
    <property type="entry name" value="AAA_lid_3"/>
</dbReference>
<comment type="similarity">
    <text evidence="14 15">In the central section; belongs to the AAA ATPase family.</text>
</comment>
<feature type="binding site" evidence="15">
    <location>
        <position position="419"/>
    </location>
    <ligand>
        <name>Zn(2+)</name>
        <dbReference type="ChEBI" id="CHEBI:29105"/>
        <note>catalytic</note>
    </ligand>
</feature>
<evidence type="ECO:0000313" key="19">
    <source>
        <dbReference type="EMBL" id="GHD19751.1"/>
    </source>
</evidence>
<dbReference type="AlphaFoldDB" id="A0A8J3DQU2"/>
<dbReference type="GO" id="GO:0016887">
    <property type="term" value="F:ATP hydrolysis activity"/>
    <property type="evidence" value="ECO:0007669"/>
    <property type="project" value="UniProtKB-UniRule"/>
</dbReference>
<dbReference type="Gene3D" id="1.20.58.760">
    <property type="entry name" value="Peptidase M41"/>
    <property type="match status" value="1"/>
</dbReference>
<protein>
    <recommendedName>
        <fullName evidence="15">ATP-dependent zinc metalloprotease FtsH</fullName>
        <ecNumber evidence="15">3.4.24.-</ecNumber>
    </recommendedName>
</protein>
<comment type="subcellular location">
    <subcellularLocation>
        <location evidence="15">Cell membrane</location>
        <topology evidence="15">Multi-pass membrane protein</topology>
        <orientation evidence="15">Cytoplasmic side</orientation>
    </subcellularLocation>
    <subcellularLocation>
        <location evidence="1">Membrane</location>
    </subcellularLocation>
</comment>
<keyword evidence="11 15" id="KW-1133">Transmembrane helix</keyword>
<dbReference type="FunFam" id="1.10.8.60:FF:000001">
    <property type="entry name" value="ATP-dependent zinc metalloprotease FtsH"/>
    <property type="match status" value="1"/>
</dbReference>
<dbReference type="InterPro" id="IPR003593">
    <property type="entry name" value="AAA+_ATPase"/>
</dbReference>
<keyword evidence="8 15" id="KW-0378">Hydrolase</keyword>
<dbReference type="SMART" id="SM00382">
    <property type="entry name" value="AAA"/>
    <property type="match status" value="1"/>
</dbReference>
<evidence type="ECO:0000256" key="16">
    <source>
        <dbReference type="RuleBase" id="RU003651"/>
    </source>
</evidence>
<feature type="binding site" evidence="15">
    <location>
        <position position="498"/>
    </location>
    <ligand>
        <name>Zn(2+)</name>
        <dbReference type="ChEBI" id="CHEBI:29105"/>
        <note>catalytic</note>
    </ligand>
</feature>
<comment type="function">
    <text evidence="15">Acts as a processive, ATP-dependent zinc metallopeptidase for both cytoplasmic and membrane proteins. Plays a role in the quality control of integral membrane proteins.</text>
</comment>
<evidence type="ECO:0000256" key="8">
    <source>
        <dbReference type="ARBA" id="ARBA00022801"/>
    </source>
</evidence>
<dbReference type="GO" id="GO:0005886">
    <property type="term" value="C:plasma membrane"/>
    <property type="evidence" value="ECO:0007669"/>
    <property type="project" value="UniProtKB-SubCell"/>
</dbReference>
<evidence type="ECO:0000256" key="17">
    <source>
        <dbReference type="SAM" id="MobiDB-lite"/>
    </source>
</evidence>
<evidence type="ECO:0000256" key="1">
    <source>
        <dbReference type="ARBA" id="ARBA00004370"/>
    </source>
</evidence>
<dbReference type="HAMAP" id="MF_01458">
    <property type="entry name" value="FtsH"/>
    <property type="match status" value="1"/>
</dbReference>
<dbReference type="Gene3D" id="3.30.720.210">
    <property type="match status" value="1"/>
</dbReference>
<accession>A0A8J3DQU2</accession>
<evidence type="ECO:0000259" key="18">
    <source>
        <dbReference type="SMART" id="SM00382"/>
    </source>
</evidence>
<comment type="caution">
    <text evidence="19">The sequence shown here is derived from an EMBL/GenBank/DDBJ whole genome shotgun (WGS) entry which is preliminary data.</text>
</comment>
<feature type="domain" description="AAA+ ATPase" evidence="18">
    <location>
        <begin position="189"/>
        <end position="328"/>
    </location>
</feature>
<reference evidence="19" key="2">
    <citation type="submission" date="2020-09" db="EMBL/GenBank/DDBJ databases">
        <authorList>
            <person name="Sun Q."/>
            <person name="Kim S."/>
        </authorList>
    </citation>
    <scope>NUCLEOTIDE SEQUENCE</scope>
    <source>
        <strain evidence="19">KCTC 42249</strain>
    </source>
</reference>
<comment type="similarity">
    <text evidence="16">Belongs to the AAA ATPase family.</text>
</comment>
<dbReference type="Proteomes" id="UP000630142">
    <property type="component" value="Unassembled WGS sequence"/>
</dbReference>
<feature type="compositionally biased region" description="Basic and acidic residues" evidence="17">
    <location>
        <begin position="600"/>
        <end position="609"/>
    </location>
</feature>
<comment type="similarity">
    <text evidence="2 15">In the C-terminal section; belongs to the peptidase M41 family.</text>
</comment>
<dbReference type="PANTHER" id="PTHR23076:SF97">
    <property type="entry name" value="ATP-DEPENDENT ZINC METALLOPROTEASE YME1L1"/>
    <property type="match status" value="1"/>
</dbReference>
<evidence type="ECO:0000256" key="13">
    <source>
        <dbReference type="ARBA" id="ARBA00023136"/>
    </source>
</evidence>
<dbReference type="Pfam" id="PF00004">
    <property type="entry name" value="AAA"/>
    <property type="match status" value="1"/>
</dbReference>
<dbReference type="InterPro" id="IPR005936">
    <property type="entry name" value="FtsH"/>
</dbReference>
<evidence type="ECO:0000256" key="14">
    <source>
        <dbReference type="ARBA" id="ARBA00061570"/>
    </source>
</evidence>
<keyword evidence="9 15" id="KW-0862">Zinc</keyword>
<evidence type="ECO:0000256" key="5">
    <source>
        <dbReference type="ARBA" id="ARBA00022692"/>
    </source>
</evidence>
<dbReference type="Pfam" id="PF17862">
    <property type="entry name" value="AAA_lid_3"/>
    <property type="match status" value="1"/>
</dbReference>
<keyword evidence="4 15" id="KW-0645">Protease</keyword>
<keyword evidence="3 15" id="KW-1003">Cell membrane</keyword>
<keyword evidence="7 15" id="KW-0547">Nucleotide-binding</keyword>
<keyword evidence="12 15" id="KW-0482">Metalloprotease</keyword>
<dbReference type="Pfam" id="PF06480">
    <property type="entry name" value="FtsH_ext"/>
    <property type="match status" value="1"/>
</dbReference>
<keyword evidence="10 15" id="KW-0067">ATP-binding</keyword>
<dbReference type="InterPro" id="IPR003959">
    <property type="entry name" value="ATPase_AAA_core"/>
</dbReference>
<evidence type="ECO:0000256" key="6">
    <source>
        <dbReference type="ARBA" id="ARBA00022723"/>
    </source>
</evidence>
<keyword evidence="5 15" id="KW-0812">Transmembrane</keyword>
<dbReference type="NCBIfam" id="TIGR01241">
    <property type="entry name" value="FtsH_fam"/>
    <property type="match status" value="1"/>
</dbReference>
<evidence type="ECO:0000256" key="11">
    <source>
        <dbReference type="ARBA" id="ARBA00022989"/>
    </source>
</evidence>
<dbReference type="GO" id="GO:0006508">
    <property type="term" value="P:proteolysis"/>
    <property type="evidence" value="ECO:0007669"/>
    <property type="project" value="UniProtKB-KW"/>
</dbReference>
<evidence type="ECO:0000256" key="2">
    <source>
        <dbReference type="ARBA" id="ARBA00010044"/>
    </source>
</evidence>
<evidence type="ECO:0000313" key="20">
    <source>
        <dbReference type="Proteomes" id="UP000630142"/>
    </source>
</evidence>
<comment type="subunit">
    <text evidence="15">Homohexamer.</text>
</comment>
<dbReference type="GO" id="GO:0030163">
    <property type="term" value="P:protein catabolic process"/>
    <property type="evidence" value="ECO:0007669"/>
    <property type="project" value="UniProtKB-UniRule"/>
</dbReference>
<evidence type="ECO:0000256" key="9">
    <source>
        <dbReference type="ARBA" id="ARBA00022833"/>
    </source>
</evidence>
<dbReference type="EC" id="3.4.24.-" evidence="15"/>
<dbReference type="EMBL" id="BMZQ01000002">
    <property type="protein sequence ID" value="GHD19751.1"/>
    <property type="molecule type" value="Genomic_DNA"/>
</dbReference>
<dbReference type="SUPFAM" id="SSF140990">
    <property type="entry name" value="FtsH protease domain-like"/>
    <property type="match status" value="1"/>
</dbReference>
<proteinExistence type="inferred from homology"/>
<dbReference type="CDD" id="cd19501">
    <property type="entry name" value="RecA-like_FtsH"/>
    <property type="match status" value="1"/>
</dbReference>
<dbReference type="InterPro" id="IPR037219">
    <property type="entry name" value="Peptidase_M41-like"/>
</dbReference>
<comment type="cofactor">
    <cofactor evidence="15">
        <name>Zn(2+)</name>
        <dbReference type="ChEBI" id="CHEBI:29105"/>
    </cofactor>
    <text evidence="15">Binds 1 zinc ion per subunit.</text>
</comment>
<feature type="binding site" evidence="15">
    <location>
        <position position="423"/>
    </location>
    <ligand>
        <name>Zn(2+)</name>
        <dbReference type="ChEBI" id="CHEBI:29105"/>
        <note>catalytic</note>
    </ligand>
</feature>
<reference evidence="19" key="1">
    <citation type="journal article" date="2014" name="Int. J. Syst. Evol. Microbiol.">
        <title>Complete genome sequence of Corynebacterium casei LMG S-19264T (=DSM 44701T), isolated from a smear-ripened cheese.</title>
        <authorList>
            <consortium name="US DOE Joint Genome Institute (JGI-PGF)"/>
            <person name="Walter F."/>
            <person name="Albersmeier A."/>
            <person name="Kalinowski J."/>
            <person name="Ruckert C."/>
        </authorList>
    </citation>
    <scope>NUCLEOTIDE SEQUENCE</scope>
    <source>
        <strain evidence="19">KCTC 42249</strain>
    </source>
</reference>
<feature type="transmembrane region" description="Helical" evidence="15">
    <location>
        <begin position="105"/>
        <end position="125"/>
    </location>
</feature>
<name>A0A8J3DQU2_9HYPH</name>
<dbReference type="GO" id="GO:0004176">
    <property type="term" value="F:ATP-dependent peptidase activity"/>
    <property type="evidence" value="ECO:0007669"/>
    <property type="project" value="InterPro"/>
</dbReference>
<dbReference type="PANTHER" id="PTHR23076">
    <property type="entry name" value="METALLOPROTEASE M41 FTSH"/>
    <property type="match status" value="1"/>
</dbReference>
<dbReference type="SUPFAM" id="SSF52540">
    <property type="entry name" value="P-loop containing nucleoside triphosphate hydrolases"/>
    <property type="match status" value="1"/>
</dbReference>
<evidence type="ECO:0000256" key="7">
    <source>
        <dbReference type="ARBA" id="ARBA00022741"/>
    </source>
</evidence>